<dbReference type="Pfam" id="PF00027">
    <property type="entry name" value="cNMP_binding"/>
    <property type="match status" value="1"/>
</dbReference>
<keyword evidence="3" id="KW-0804">Transcription</keyword>
<evidence type="ECO:0000256" key="2">
    <source>
        <dbReference type="ARBA" id="ARBA00023125"/>
    </source>
</evidence>
<dbReference type="SUPFAM" id="SSF51206">
    <property type="entry name" value="cAMP-binding domain-like"/>
    <property type="match status" value="1"/>
</dbReference>
<dbReference type="InterPro" id="IPR014710">
    <property type="entry name" value="RmlC-like_jellyroll"/>
</dbReference>
<reference evidence="5" key="1">
    <citation type="submission" date="2020-10" db="EMBL/GenBank/DDBJ databases">
        <authorList>
            <person name="Gilroy R."/>
        </authorList>
    </citation>
    <scope>NUCLEOTIDE SEQUENCE</scope>
    <source>
        <strain evidence="5">ChiSjej5B23-6657</strain>
    </source>
</reference>
<dbReference type="InterPro" id="IPR018490">
    <property type="entry name" value="cNMP-bd_dom_sf"/>
</dbReference>
<keyword evidence="1" id="KW-0805">Transcription regulation</keyword>
<dbReference type="InterPro" id="IPR050397">
    <property type="entry name" value="Env_Response_Regulators"/>
</dbReference>
<sequence>MNYLTLLPVWDKLDEKQQDLLINTSSVHKFHKGNLLHSGSADCMGLFLVLSGQLRAFTVSTDGREITLYRLFERDICLFSASCIMNSIQFDISIAAEKDTEVLVIPSDVYKSIMETSAPLANYTNEVMASRFSDVMWLIDQVMWKSFDKRLADFLLNESNIEGTDTLKITHEEIGHHLGSPREVVTRMLKYFVNEGLVSLSRGTVRITDKKKLSDIVNG</sequence>
<dbReference type="CDD" id="cd00092">
    <property type="entry name" value="HTH_CRP"/>
    <property type="match status" value="1"/>
</dbReference>
<evidence type="ECO:0000256" key="1">
    <source>
        <dbReference type="ARBA" id="ARBA00023015"/>
    </source>
</evidence>
<dbReference type="PRINTS" id="PR00034">
    <property type="entry name" value="HTHCRP"/>
</dbReference>
<dbReference type="AlphaFoldDB" id="A0A9D1JAD5"/>
<dbReference type="PROSITE" id="PS51063">
    <property type="entry name" value="HTH_CRP_2"/>
    <property type="match status" value="1"/>
</dbReference>
<dbReference type="Proteomes" id="UP000823912">
    <property type="component" value="Unassembled WGS sequence"/>
</dbReference>
<dbReference type="InterPro" id="IPR012318">
    <property type="entry name" value="HTH_CRP"/>
</dbReference>
<evidence type="ECO:0000259" key="4">
    <source>
        <dbReference type="PROSITE" id="PS51063"/>
    </source>
</evidence>
<dbReference type="CDD" id="cd00038">
    <property type="entry name" value="CAP_ED"/>
    <property type="match status" value="1"/>
</dbReference>
<dbReference type="SUPFAM" id="SSF46785">
    <property type="entry name" value="Winged helix' DNA-binding domain"/>
    <property type="match status" value="1"/>
</dbReference>
<dbReference type="InterPro" id="IPR000595">
    <property type="entry name" value="cNMP-bd_dom"/>
</dbReference>
<dbReference type="Pfam" id="PF13545">
    <property type="entry name" value="HTH_Crp_2"/>
    <property type="match status" value="1"/>
</dbReference>
<dbReference type="Gene3D" id="1.10.10.10">
    <property type="entry name" value="Winged helix-like DNA-binding domain superfamily/Winged helix DNA-binding domain"/>
    <property type="match status" value="1"/>
</dbReference>
<organism evidence="5 6">
    <name type="scientific">Candidatus Pullilachnospira gallistercoris</name>
    <dbReference type="NCBI Taxonomy" id="2840911"/>
    <lineage>
        <taxon>Bacteria</taxon>
        <taxon>Bacillati</taxon>
        <taxon>Bacillota</taxon>
        <taxon>Clostridia</taxon>
        <taxon>Lachnospirales</taxon>
        <taxon>Lachnospiraceae</taxon>
        <taxon>Lachnospiraceae incertae sedis</taxon>
        <taxon>Candidatus Pullilachnospira</taxon>
    </lineage>
</organism>
<gene>
    <name evidence="5" type="ORF">IAA55_01100</name>
</gene>
<keyword evidence="2" id="KW-0238">DNA-binding</keyword>
<dbReference type="Gene3D" id="2.60.120.10">
    <property type="entry name" value="Jelly Rolls"/>
    <property type="match status" value="1"/>
</dbReference>
<feature type="domain" description="HTH crp-type" evidence="4">
    <location>
        <begin position="145"/>
        <end position="211"/>
    </location>
</feature>
<dbReference type="GO" id="GO:0005829">
    <property type="term" value="C:cytosol"/>
    <property type="evidence" value="ECO:0007669"/>
    <property type="project" value="TreeGrafter"/>
</dbReference>
<dbReference type="GO" id="GO:0003700">
    <property type="term" value="F:DNA-binding transcription factor activity"/>
    <property type="evidence" value="ECO:0007669"/>
    <property type="project" value="TreeGrafter"/>
</dbReference>
<comment type="caution">
    <text evidence="5">The sequence shown here is derived from an EMBL/GenBank/DDBJ whole genome shotgun (WGS) entry which is preliminary data.</text>
</comment>
<dbReference type="SMART" id="SM00419">
    <property type="entry name" value="HTH_CRP"/>
    <property type="match status" value="1"/>
</dbReference>
<accession>A0A9D1JAD5</accession>
<evidence type="ECO:0000313" key="5">
    <source>
        <dbReference type="EMBL" id="HIR69859.1"/>
    </source>
</evidence>
<evidence type="ECO:0000313" key="6">
    <source>
        <dbReference type="Proteomes" id="UP000823912"/>
    </source>
</evidence>
<dbReference type="EMBL" id="DVHM01000018">
    <property type="protein sequence ID" value="HIR69859.1"/>
    <property type="molecule type" value="Genomic_DNA"/>
</dbReference>
<proteinExistence type="predicted"/>
<name>A0A9D1JAD5_9FIRM</name>
<dbReference type="PANTHER" id="PTHR24567">
    <property type="entry name" value="CRP FAMILY TRANSCRIPTIONAL REGULATORY PROTEIN"/>
    <property type="match status" value="1"/>
</dbReference>
<dbReference type="InterPro" id="IPR036390">
    <property type="entry name" value="WH_DNA-bd_sf"/>
</dbReference>
<evidence type="ECO:0000256" key="3">
    <source>
        <dbReference type="ARBA" id="ARBA00023163"/>
    </source>
</evidence>
<reference evidence="5" key="2">
    <citation type="journal article" date="2021" name="PeerJ">
        <title>Extensive microbial diversity within the chicken gut microbiome revealed by metagenomics and culture.</title>
        <authorList>
            <person name="Gilroy R."/>
            <person name="Ravi A."/>
            <person name="Getino M."/>
            <person name="Pursley I."/>
            <person name="Horton D.L."/>
            <person name="Alikhan N.F."/>
            <person name="Baker D."/>
            <person name="Gharbi K."/>
            <person name="Hall N."/>
            <person name="Watson M."/>
            <person name="Adriaenssens E.M."/>
            <person name="Foster-Nyarko E."/>
            <person name="Jarju S."/>
            <person name="Secka A."/>
            <person name="Antonio M."/>
            <person name="Oren A."/>
            <person name="Chaudhuri R.R."/>
            <person name="La Ragione R."/>
            <person name="Hildebrand F."/>
            <person name="Pallen M.J."/>
        </authorList>
    </citation>
    <scope>NUCLEOTIDE SEQUENCE</scope>
    <source>
        <strain evidence="5">ChiSjej5B23-6657</strain>
    </source>
</reference>
<dbReference type="InterPro" id="IPR036388">
    <property type="entry name" value="WH-like_DNA-bd_sf"/>
</dbReference>
<dbReference type="PANTHER" id="PTHR24567:SF74">
    <property type="entry name" value="HTH-TYPE TRANSCRIPTIONAL REGULATOR ARCR"/>
    <property type="match status" value="1"/>
</dbReference>
<dbReference type="GO" id="GO:0003677">
    <property type="term" value="F:DNA binding"/>
    <property type="evidence" value="ECO:0007669"/>
    <property type="project" value="UniProtKB-KW"/>
</dbReference>
<protein>
    <submittedName>
        <fullName evidence="5">Crp/Fnr family transcriptional regulator</fullName>
    </submittedName>
</protein>